<dbReference type="Pfam" id="PF00098">
    <property type="entry name" value="zf-CCHC"/>
    <property type="match status" value="1"/>
</dbReference>
<evidence type="ECO:0000256" key="1">
    <source>
        <dbReference type="SAM" id="MobiDB-lite"/>
    </source>
</evidence>
<proteinExistence type="predicted"/>
<feature type="region of interest" description="Disordered" evidence="1">
    <location>
        <begin position="1"/>
        <end position="21"/>
    </location>
</feature>
<dbReference type="EMBL" id="CP031226">
    <property type="protein sequence ID" value="AXH60396.1"/>
    <property type="molecule type" value="Genomic_DNA"/>
</dbReference>
<keyword evidence="3" id="KW-0614">Plasmid</keyword>
<name>A0AAD0VAM7_PSEAV</name>
<feature type="domain" description="CCHC-type" evidence="2">
    <location>
        <begin position="5"/>
        <end position="17"/>
    </location>
</feature>
<organism evidence="3 4">
    <name type="scientific">Pseudomonas amygdali pv. lachrymans str. M301315</name>
    <dbReference type="NCBI Taxonomy" id="629260"/>
    <lineage>
        <taxon>Bacteria</taxon>
        <taxon>Pseudomonadati</taxon>
        <taxon>Pseudomonadota</taxon>
        <taxon>Gammaproteobacteria</taxon>
        <taxon>Pseudomonadales</taxon>
        <taxon>Pseudomonadaceae</taxon>
        <taxon>Pseudomonas</taxon>
        <taxon>Pseudomonas amygdali</taxon>
    </lineage>
</organism>
<dbReference type="GO" id="GO:0008270">
    <property type="term" value="F:zinc ion binding"/>
    <property type="evidence" value="ECO:0007669"/>
    <property type="project" value="InterPro"/>
</dbReference>
<dbReference type="Proteomes" id="UP000006426">
    <property type="component" value="Plasmid pmppla107"/>
</dbReference>
<evidence type="ECO:0000313" key="4">
    <source>
        <dbReference type="Proteomes" id="UP000006426"/>
    </source>
</evidence>
<evidence type="ECO:0000313" key="3">
    <source>
        <dbReference type="EMBL" id="AXH60396.1"/>
    </source>
</evidence>
<sequence>MSLENCNNCGKTGHISSPGLC</sequence>
<feature type="compositionally biased region" description="Polar residues" evidence="1">
    <location>
        <begin position="1"/>
        <end position="10"/>
    </location>
</feature>
<dbReference type="InterPro" id="IPR001878">
    <property type="entry name" value="Znf_CCHC"/>
</dbReference>
<evidence type="ECO:0000259" key="2">
    <source>
        <dbReference type="Pfam" id="PF00098"/>
    </source>
</evidence>
<gene>
    <name evidence="3" type="ORF">PLA107_030305</name>
</gene>
<accession>A0AAD0VAM7</accession>
<dbReference type="AlphaFoldDB" id="A0AAD0VAM7"/>
<reference evidence="3 4" key="1">
    <citation type="journal article" date="2011" name="PLoS Pathog.">
        <title>Dynamic evolution of pathogenicity revealed by sequencing and comparative genomics of 19 Pseudomonas syringae isolates.</title>
        <authorList>
            <person name="Baltrus D.A."/>
            <person name="Nishimura M.T."/>
            <person name="Romanchuk A."/>
            <person name="Chang J.H."/>
            <person name="Mukhtar M.S."/>
            <person name="Cherkis K."/>
            <person name="Roach J."/>
            <person name="Grant S.R."/>
            <person name="Jones C.D."/>
            <person name="Dangl J.L."/>
        </authorList>
    </citation>
    <scope>NUCLEOTIDE SEQUENCE [LARGE SCALE GENOMIC DNA]</scope>
    <source>
        <strain evidence="3 4">M301315</strain>
    </source>
</reference>
<dbReference type="GO" id="GO:0003676">
    <property type="term" value="F:nucleic acid binding"/>
    <property type="evidence" value="ECO:0007669"/>
    <property type="project" value="InterPro"/>
</dbReference>
<protein>
    <recommendedName>
        <fullName evidence="2">CCHC-type domain-containing protein</fullName>
    </recommendedName>
</protein>
<geneLocation type="plasmid" evidence="4">
    <name>pmppla107</name>
</geneLocation>